<dbReference type="Proteomes" id="UP000095751">
    <property type="component" value="Unassembled WGS sequence"/>
</dbReference>
<sequence>MYCSSSSVVRPKVFRPDLDDVERLSYGKGAKKQRGTGSKYHCHRLNQEERKLFELAKKKSCGNSNSSGNSFYSSFLTVRGNGYRKNRKGSPLHNIFRQRCDALEELCVIVEKRNSGSSGSADGDRLMIDFSTLRVRNDTKFLSMILENVLKAKYPDLYHNLLMMKHEEEVDEKCDRVVGTAGDALIRTPIDWETVKTKPIWAVNERLLIVPCDRDIAKELAIDILKESSNFVFDDSAYTEVIIEEQKSLPRHDDDDAVLTTSKNTGSSSTTNDDNSIDWDDI</sequence>
<protein>
    <submittedName>
        <fullName evidence="2">Uncharacterized protein</fullName>
    </submittedName>
</protein>
<name>A0A1E7EKR8_9STRA</name>
<dbReference type="AlphaFoldDB" id="A0A1E7EKR8"/>
<proteinExistence type="predicted"/>
<dbReference type="OrthoDB" id="439808at2759"/>
<feature type="compositionally biased region" description="Low complexity" evidence="1">
    <location>
        <begin position="260"/>
        <end position="274"/>
    </location>
</feature>
<accession>A0A1E7EKR8</accession>
<gene>
    <name evidence="2" type="ORF">FRACYDRAFT_200782</name>
</gene>
<reference evidence="2 3" key="1">
    <citation type="submission" date="2016-09" db="EMBL/GenBank/DDBJ databases">
        <title>Extensive genetic diversity and differential bi-allelic expression allows diatom success in the polar Southern Ocean.</title>
        <authorList>
            <consortium name="DOE Joint Genome Institute"/>
            <person name="Mock T."/>
            <person name="Otillar R.P."/>
            <person name="Strauss J."/>
            <person name="Dupont C."/>
            <person name="Frickenhaus S."/>
            <person name="Maumus F."/>
            <person name="Mcmullan M."/>
            <person name="Sanges R."/>
            <person name="Schmutz J."/>
            <person name="Toseland A."/>
            <person name="Valas R."/>
            <person name="Veluchamy A."/>
            <person name="Ward B.J."/>
            <person name="Allen A."/>
            <person name="Barry K."/>
            <person name="Falciatore A."/>
            <person name="Ferrante M."/>
            <person name="Fortunato A.E."/>
            <person name="Gloeckner G."/>
            <person name="Gruber A."/>
            <person name="Hipkin R."/>
            <person name="Janech M."/>
            <person name="Kroth P."/>
            <person name="Leese F."/>
            <person name="Lindquist E."/>
            <person name="Lyon B.R."/>
            <person name="Martin J."/>
            <person name="Mayer C."/>
            <person name="Parker M."/>
            <person name="Quesneville H."/>
            <person name="Raymond J."/>
            <person name="Uhlig C."/>
            <person name="Valentin K.U."/>
            <person name="Worden A.Z."/>
            <person name="Armbrust E.V."/>
            <person name="Bowler C."/>
            <person name="Green B."/>
            <person name="Moulton V."/>
            <person name="Van Oosterhout C."/>
            <person name="Grigoriev I."/>
        </authorList>
    </citation>
    <scope>NUCLEOTIDE SEQUENCE [LARGE SCALE GENOMIC DNA]</scope>
    <source>
        <strain evidence="2 3">CCMP1102</strain>
    </source>
</reference>
<organism evidence="2 3">
    <name type="scientific">Fragilariopsis cylindrus CCMP1102</name>
    <dbReference type="NCBI Taxonomy" id="635003"/>
    <lineage>
        <taxon>Eukaryota</taxon>
        <taxon>Sar</taxon>
        <taxon>Stramenopiles</taxon>
        <taxon>Ochrophyta</taxon>
        <taxon>Bacillariophyta</taxon>
        <taxon>Bacillariophyceae</taxon>
        <taxon>Bacillariophycidae</taxon>
        <taxon>Bacillariales</taxon>
        <taxon>Bacillariaceae</taxon>
        <taxon>Fragilariopsis</taxon>
    </lineage>
</organism>
<evidence type="ECO:0000256" key="1">
    <source>
        <dbReference type="SAM" id="MobiDB-lite"/>
    </source>
</evidence>
<evidence type="ECO:0000313" key="2">
    <source>
        <dbReference type="EMBL" id="OEU06447.1"/>
    </source>
</evidence>
<keyword evidence="3" id="KW-1185">Reference proteome</keyword>
<evidence type="ECO:0000313" key="3">
    <source>
        <dbReference type="Proteomes" id="UP000095751"/>
    </source>
</evidence>
<dbReference type="InParanoid" id="A0A1E7EKR8"/>
<feature type="region of interest" description="Disordered" evidence="1">
    <location>
        <begin position="253"/>
        <end position="282"/>
    </location>
</feature>
<dbReference type="KEGG" id="fcy:FRACYDRAFT_200782"/>
<dbReference type="EMBL" id="KV784408">
    <property type="protein sequence ID" value="OEU06447.1"/>
    <property type="molecule type" value="Genomic_DNA"/>
</dbReference>